<dbReference type="Pfam" id="PF06026">
    <property type="entry name" value="Rib_5-P_isom_A"/>
    <property type="match status" value="1"/>
</dbReference>
<keyword evidence="1 3" id="KW-0413">Isomerase</keyword>
<keyword evidence="4" id="KW-1185">Reference proteome</keyword>
<dbReference type="NCBIfam" id="TIGR00021">
    <property type="entry name" value="rpiA"/>
    <property type="match status" value="1"/>
</dbReference>
<evidence type="ECO:0000313" key="3">
    <source>
        <dbReference type="EMBL" id="KLI02095.1"/>
    </source>
</evidence>
<dbReference type="CDD" id="cd01398">
    <property type="entry name" value="RPI_A"/>
    <property type="match status" value="1"/>
</dbReference>
<dbReference type="InterPro" id="IPR004788">
    <property type="entry name" value="Ribose5P_isomerase_type_A"/>
</dbReference>
<dbReference type="PANTHER" id="PTHR11934:SF0">
    <property type="entry name" value="RIBOSE-5-PHOSPHATE ISOMERASE"/>
    <property type="match status" value="1"/>
</dbReference>
<dbReference type="SUPFAM" id="SSF100950">
    <property type="entry name" value="NagB/RpiA/CoA transferase-like"/>
    <property type="match status" value="1"/>
</dbReference>
<evidence type="ECO:0000313" key="4">
    <source>
        <dbReference type="Proteomes" id="UP000035553"/>
    </source>
</evidence>
<dbReference type="Gene3D" id="3.40.50.1360">
    <property type="match status" value="1"/>
</dbReference>
<dbReference type="EMBL" id="AFVQ02000130">
    <property type="protein sequence ID" value="KLI02095.1"/>
    <property type="molecule type" value="Genomic_DNA"/>
</dbReference>
<gene>
    <name evidence="3" type="ORF">SINU_09940</name>
</gene>
<dbReference type="InterPro" id="IPR037171">
    <property type="entry name" value="NagB/RpiA_transferase-like"/>
</dbReference>
<dbReference type="OrthoDB" id="5870696at2"/>
<dbReference type="GO" id="GO:0006014">
    <property type="term" value="P:D-ribose metabolic process"/>
    <property type="evidence" value="ECO:0007669"/>
    <property type="project" value="TreeGrafter"/>
</dbReference>
<sequence length="234" mass="25835">MSETDLKRECAKKALALIPDHSIVGLGGGSTIRHLIQFIKEKPERNIQVVTPSTQTRRLCLANGLTVLHTEAVDHIDLAFDGCDQVDEQLNALKSGGGIHTLEKLIATMADEYILLVDQSKYAPTLTFEKPVVLELLAEAQAYVTHQVKQLGGRPVMRQSEGKDGFTISDNGHPLMDVFFQNVRNIRQLNRELASIRGVIDTSLFVNVATKALIAGKDGIKWLNKSTQEVTIHE</sequence>
<dbReference type="STRING" id="1069536.SINU_09940"/>
<protein>
    <recommendedName>
        <fullName evidence="2">Ribose 5-phosphate isomerase A</fullName>
        <ecNumber evidence="2">5.3.1.6</ecNumber>
    </recommendedName>
</protein>
<dbReference type="Gene3D" id="3.30.70.260">
    <property type="match status" value="1"/>
</dbReference>
<dbReference type="EC" id="5.3.1.6" evidence="2"/>
<dbReference type="RefSeq" id="WP_010026726.1">
    <property type="nucleotide sequence ID" value="NZ_AFVQ02000130.1"/>
</dbReference>
<dbReference type="Proteomes" id="UP000035553">
    <property type="component" value="Unassembled WGS sequence"/>
</dbReference>
<evidence type="ECO:0000256" key="1">
    <source>
        <dbReference type="ARBA" id="ARBA00023235"/>
    </source>
</evidence>
<dbReference type="GO" id="GO:0009052">
    <property type="term" value="P:pentose-phosphate shunt, non-oxidative branch"/>
    <property type="evidence" value="ECO:0007669"/>
    <property type="project" value="InterPro"/>
</dbReference>
<comment type="caution">
    <text evidence="3">The sequence shown here is derived from an EMBL/GenBank/DDBJ whole genome shotgun (WGS) entry which is preliminary data.</text>
</comment>
<organism evidence="3 4">
    <name type="scientific">Sporolactobacillus inulinus CASD</name>
    <dbReference type="NCBI Taxonomy" id="1069536"/>
    <lineage>
        <taxon>Bacteria</taxon>
        <taxon>Bacillati</taxon>
        <taxon>Bacillota</taxon>
        <taxon>Bacilli</taxon>
        <taxon>Bacillales</taxon>
        <taxon>Sporolactobacillaceae</taxon>
        <taxon>Sporolactobacillus</taxon>
    </lineage>
</organism>
<dbReference type="GO" id="GO:0004751">
    <property type="term" value="F:ribose-5-phosphate isomerase activity"/>
    <property type="evidence" value="ECO:0007669"/>
    <property type="project" value="UniProtKB-UniRule"/>
</dbReference>
<dbReference type="SUPFAM" id="SSF75445">
    <property type="entry name" value="D-ribose-5-phosphate isomerase (RpiA), lid domain"/>
    <property type="match status" value="1"/>
</dbReference>
<proteinExistence type="predicted"/>
<reference evidence="3 4" key="1">
    <citation type="journal article" date="2011" name="J. Bacteriol.">
        <title>Draft genome sequence of Sporolactobacillus inulinus strain CASD, an efficient D-lactic acid-producing bacterium with high-concentration lactate tolerance capability.</title>
        <authorList>
            <person name="Yu B."/>
            <person name="Su F."/>
            <person name="Wang L."/>
            <person name="Xu K."/>
            <person name="Zhao B."/>
            <person name="Xu P."/>
        </authorList>
    </citation>
    <scope>NUCLEOTIDE SEQUENCE [LARGE SCALE GENOMIC DNA]</scope>
    <source>
        <strain evidence="3 4">CASD</strain>
    </source>
</reference>
<accession>A0A0U1QMQ8</accession>
<dbReference type="PANTHER" id="PTHR11934">
    <property type="entry name" value="RIBOSE-5-PHOSPHATE ISOMERASE"/>
    <property type="match status" value="1"/>
</dbReference>
<dbReference type="SMART" id="SM01134">
    <property type="entry name" value="DeoRC"/>
    <property type="match status" value="1"/>
</dbReference>
<name>A0A0U1QMQ8_9BACL</name>
<dbReference type="GO" id="GO:0005829">
    <property type="term" value="C:cytosol"/>
    <property type="evidence" value="ECO:0007669"/>
    <property type="project" value="TreeGrafter"/>
</dbReference>
<evidence type="ECO:0000256" key="2">
    <source>
        <dbReference type="NCBIfam" id="TIGR00021"/>
    </source>
</evidence>
<dbReference type="AlphaFoldDB" id="A0A0U1QMQ8"/>